<name>A0A974S6M5_ENTFL</name>
<accession>A0A974S6M5</accession>
<dbReference type="InterPro" id="IPR000914">
    <property type="entry name" value="SBP_5_dom"/>
</dbReference>
<evidence type="ECO:0000256" key="1">
    <source>
        <dbReference type="ARBA" id="ARBA00004196"/>
    </source>
</evidence>
<dbReference type="GO" id="GO:0030313">
    <property type="term" value="C:cell envelope"/>
    <property type="evidence" value="ECO:0007669"/>
    <property type="project" value="UniProtKB-SubCell"/>
</dbReference>
<dbReference type="PANTHER" id="PTHR30290:SF10">
    <property type="entry name" value="PERIPLASMIC OLIGOPEPTIDE-BINDING PROTEIN-RELATED"/>
    <property type="match status" value="1"/>
</dbReference>
<dbReference type="Pfam" id="PF00496">
    <property type="entry name" value="SBP_bac_5"/>
    <property type="match status" value="1"/>
</dbReference>
<comment type="similarity">
    <text evidence="2">Belongs to the bacterial solute-binding protein 5 family.</text>
</comment>
<evidence type="ECO:0000313" key="6">
    <source>
        <dbReference type="EMBL" id="QQV79526.1"/>
    </source>
</evidence>
<dbReference type="AlphaFoldDB" id="A0A974S6M5"/>
<dbReference type="GO" id="GO:0015833">
    <property type="term" value="P:peptide transport"/>
    <property type="evidence" value="ECO:0007669"/>
    <property type="project" value="TreeGrafter"/>
</dbReference>
<dbReference type="Gene3D" id="3.10.105.10">
    <property type="entry name" value="Dipeptide-binding Protein, Domain 3"/>
    <property type="match status" value="1"/>
</dbReference>
<dbReference type="PANTHER" id="PTHR30290">
    <property type="entry name" value="PERIPLASMIC BINDING COMPONENT OF ABC TRANSPORTER"/>
    <property type="match status" value="1"/>
</dbReference>
<evidence type="ECO:0000259" key="5">
    <source>
        <dbReference type="Pfam" id="PF00496"/>
    </source>
</evidence>
<gene>
    <name evidence="6" type="ORF">JG559_08985</name>
</gene>
<evidence type="ECO:0000256" key="2">
    <source>
        <dbReference type="ARBA" id="ARBA00005695"/>
    </source>
</evidence>
<organism evidence="6">
    <name type="scientific">Enterococcus faecalis</name>
    <name type="common">Streptococcus faecalis</name>
    <dbReference type="NCBI Taxonomy" id="1351"/>
    <lineage>
        <taxon>Bacteria</taxon>
        <taxon>Bacillati</taxon>
        <taxon>Bacillota</taxon>
        <taxon>Bacilli</taxon>
        <taxon>Lactobacillales</taxon>
        <taxon>Enterococcaceae</taxon>
        <taxon>Enterococcus</taxon>
    </lineage>
</organism>
<comment type="subcellular location">
    <subcellularLocation>
        <location evidence="1">Cell envelope</location>
    </subcellularLocation>
</comment>
<proteinExistence type="inferred from homology"/>
<keyword evidence="3" id="KW-0813">Transport</keyword>
<evidence type="ECO:0000256" key="3">
    <source>
        <dbReference type="ARBA" id="ARBA00022448"/>
    </source>
</evidence>
<dbReference type="SUPFAM" id="SSF53850">
    <property type="entry name" value="Periplasmic binding protein-like II"/>
    <property type="match status" value="1"/>
</dbReference>
<keyword evidence="4" id="KW-0732">Signal</keyword>
<evidence type="ECO:0000256" key="4">
    <source>
        <dbReference type="ARBA" id="ARBA00022729"/>
    </source>
</evidence>
<sequence>MNMIRKKAKEYWEKAKKELGISTLTMDILSSDADSSKKTVEFVQGSIQDALDGVKVTVSPVPFSVRLDRSNKGDFDAVIGGWSADYADPSSFLDLFASDNSYNRGRYNNPEFDKFVKSRK</sequence>
<dbReference type="GO" id="GO:1904680">
    <property type="term" value="F:peptide transmembrane transporter activity"/>
    <property type="evidence" value="ECO:0007669"/>
    <property type="project" value="TreeGrafter"/>
</dbReference>
<feature type="domain" description="Solute-binding protein family 5" evidence="5">
    <location>
        <begin position="6"/>
        <end position="102"/>
    </location>
</feature>
<protein>
    <recommendedName>
        <fullName evidence="5">Solute-binding protein family 5 domain-containing protein</fullName>
    </recommendedName>
</protein>
<dbReference type="EMBL" id="CP068242">
    <property type="protein sequence ID" value="QQV79526.1"/>
    <property type="molecule type" value="Genomic_DNA"/>
</dbReference>
<reference evidence="6" key="1">
    <citation type="submission" date="2021-01" db="EMBL/GenBank/DDBJ databases">
        <title>Enterococcus.</title>
        <authorList>
            <person name="Du X."/>
            <person name="Wang N."/>
        </authorList>
    </citation>
    <scope>NUCLEOTIDE SEQUENCE [LARGE SCALE GENOMIC DNA]</scope>
    <source>
        <strain evidence="6">T90-2</strain>
    </source>
</reference>
<dbReference type="InterPro" id="IPR039424">
    <property type="entry name" value="SBP_5"/>
</dbReference>